<dbReference type="InterPro" id="IPR045861">
    <property type="entry name" value="CorA_cytoplasmic_dom"/>
</dbReference>
<comment type="caution">
    <text evidence="8">The sequence shown here is derived from an EMBL/GenBank/DDBJ whole genome shotgun (WGS) entry which is preliminary data.</text>
</comment>
<keyword evidence="4 7" id="KW-1133">Transmembrane helix</keyword>
<dbReference type="PANTHER" id="PTHR47891">
    <property type="entry name" value="TRANSPORTER-RELATED"/>
    <property type="match status" value="1"/>
</dbReference>
<dbReference type="InterPro" id="IPR045863">
    <property type="entry name" value="CorA_TM1_TM2"/>
</dbReference>
<evidence type="ECO:0000256" key="6">
    <source>
        <dbReference type="SAM" id="Coils"/>
    </source>
</evidence>
<evidence type="ECO:0000256" key="7">
    <source>
        <dbReference type="SAM" id="Phobius"/>
    </source>
</evidence>
<comment type="similarity">
    <text evidence="2">Belongs to the CorA metal ion transporter (MIT) (TC 1.A.35) family.</text>
</comment>
<feature type="coiled-coil region" evidence="6">
    <location>
        <begin position="145"/>
        <end position="172"/>
    </location>
</feature>
<evidence type="ECO:0000313" key="8">
    <source>
        <dbReference type="EMBL" id="KAF1303239.1"/>
    </source>
</evidence>
<evidence type="ECO:0000256" key="3">
    <source>
        <dbReference type="ARBA" id="ARBA00022692"/>
    </source>
</evidence>
<evidence type="ECO:0000256" key="1">
    <source>
        <dbReference type="ARBA" id="ARBA00004141"/>
    </source>
</evidence>
<sequence>MIHSFTVQNQQLLEVTDNHESFWLHVEQPTHEEIQQLIATYKFPKDYLTAVLDDAENSRSEGLHQTAFKKSILLLLQFPYKTISSSGYLQFETFPLSIIITPNRQIITVTNKSLPFLEELKERPFVQNDMNNKMNLLLSILWQVVTTFNRYLDLLKKELNDLEQQIQVSTENKQLFQIMNIQKSLVLFDAATTANLVTLSELEKTTFIQENHAYSNHLHDVVVETKQATTSANIHLKFATQMNNTFTSVVSNNLNNVMKILTSLTIVLTIPTIIGGVFGMNVALPFAKSENAFLIITGITIFLCYLVIRILKKKNLL</sequence>
<dbReference type="Pfam" id="PF01544">
    <property type="entry name" value="CorA"/>
    <property type="match status" value="1"/>
</dbReference>
<keyword evidence="9" id="KW-1185">Reference proteome</keyword>
<keyword evidence="6" id="KW-0175">Coiled coil</keyword>
<dbReference type="RefSeq" id="WP_161902254.1">
    <property type="nucleotide sequence ID" value="NZ_MAEL01000042.1"/>
</dbReference>
<keyword evidence="3 7" id="KW-0812">Transmembrane</keyword>
<dbReference type="SUPFAM" id="SSF144083">
    <property type="entry name" value="Magnesium transport protein CorA, transmembrane region"/>
    <property type="match status" value="1"/>
</dbReference>
<comment type="subcellular location">
    <subcellularLocation>
        <location evidence="1">Membrane</location>
        <topology evidence="1">Multi-pass membrane protein</topology>
    </subcellularLocation>
</comment>
<dbReference type="Gene3D" id="1.20.58.340">
    <property type="entry name" value="Magnesium transport protein CorA, transmembrane region"/>
    <property type="match status" value="2"/>
</dbReference>
<gene>
    <name evidence="8" type="ORF">BAU17_08410</name>
</gene>
<reference evidence="8 9" key="1">
    <citation type="submission" date="2016-06" db="EMBL/GenBank/DDBJ databases">
        <title>Four novel species of enterococci isolated from chicken manure.</title>
        <authorList>
            <person name="Van Tyne D."/>
        </authorList>
    </citation>
    <scope>NUCLEOTIDE SEQUENCE [LARGE SCALE GENOMIC DNA]</scope>
    <source>
        <strain evidence="8 9">CU12B</strain>
    </source>
</reference>
<evidence type="ECO:0000256" key="5">
    <source>
        <dbReference type="ARBA" id="ARBA00023136"/>
    </source>
</evidence>
<dbReference type="CDD" id="cd12827">
    <property type="entry name" value="EcCorA_ZntB-like_u2"/>
    <property type="match status" value="1"/>
</dbReference>
<feature type="transmembrane region" description="Helical" evidence="7">
    <location>
        <begin position="260"/>
        <end position="280"/>
    </location>
</feature>
<organism evidence="8 9">
    <name type="scientific">Candidatus Enterococcus willemsii</name>
    <dbReference type="NCBI Taxonomy" id="1857215"/>
    <lineage>
        <taxon>Bacteria</taxon>
        <taxon>Bacillati</taxon>
        <taxon>Bacillota</taxon>
        <taxon>Bacilli</taxon>
        <taxon>Lactobacillales</taxon>
        <taxon>Enterococcaceae</taxon>
        <taxon>Enterococcus</taxon>
    </lineage>
</organism>
<keyword evidence="5 7" id="KW-0472">Membrane</keyword>
<accession>A0ABQ6YYL4</accession>
<evidence type="ECO:0000313" key="9">
    <source>
        <dbReference type="Proteomes" id="UP000782705"/>
    </source>
</evidence>
<dbReference type="Proteomes" id="UP000782705">
    <property type="component" value="Unassembled WGS sequence"/>
</dbReference>
<protein>
    <submittedName>
        <fullName evidence="8">Magnesium transporter CorA</fullName>
    </submittedName>
</protein>
<evidence type="ECO:0000256" key="4">
    <source>
        <dbReference type="ARBA" id="ARBA00022989"/>
    </source>
</evidence>
<proteinExistence type="inferred from homology"/>
<dbReference type="PANTHER" id="PTHR47891:SF1">
    <property type="entry name" value="CORA-MAGNESIUM AND COBALT TRANSPORTER"/>
    <property type="match status" value="1"/>
</dbReference>
<dbReference type="InterPro" id="IPR047199">
    <property type="entry name" value="CorA-like"/>
</dbReference>
<dbReference type="InterPro" id="IPR002523">
    <property type="entry name" value="MgTranspt_CorA/ZnTranspt_ZntB"/>
</dbReference>
<feature type="transmembrane region" description="Helical" evidence="7">
    <location>
        <begin position="292"/>
        <end position="311"/>
    </location>
</feature>
<name>A0ABQ6YYL4_9ENTE</name>
<evidence type="ECO:0000256" key="2">
    <source>
        <dbReference type="ARBA" id="ARBA00009765"/>
    </source>
</evidence>
<dbReference type="Gene3D" id="3.30.460.20">
    <property type="entry name" value="CorA soluble domain-like"/>
    <property type="match status" value="1"/>
</dbReference>
<dbReference type="EMBL" id="MAEL01000042">
    <property type="protein sequence ID" value="KAF1303239.1"/>
    <property type="molecule type" value="Genomic_DNA"/>
</dbReference>
<dbReference type="SUPFAM" id="SSF143865">
    <property type="entry name" value="CorA soluble domain-like"/>
    <property type="match status" value="1"/>
</dbReference>